<proteinExistence type="predicted"/>
<protein>
    <submittedName>
        <fullName evidence="1">Uncharacterized protein</fullName>
    </submittedName>
</protein>
<dbReference type="Proteomes" id="UP000232875">
    <property type="component" value="Unassembled WGS sequence"/>
</dbReference>
<dbReference type="Pfam" id="PF19798">
    <property type="entry name" value="Sulfotransfer_5"/>
    <property type="match status" value="1"/>
</dbReference>
<dbReference type="PANTHER" id="PTHR48419:SF1">
    <property type="entry name" value="SULFOTRANSFERASE DOMAIN-CONTAINING PROTEIN"/>
    <property type="match status" value="1"/>
</dbReference>
<keyword evidence="2" id="KW-1185">Reference proteome</keyword>
<accession>A0A2N1J9J1</accession>
<dbReference type="InterPro" id="IPR027417">
    <property type="entry name" value="P-loop_NTPase"/>
</dbReference>
<name>A0A2N1J9J1_9BASI</name>
<dbReference type="EMBL" id="KZ454992">
    <property type="protein sequence ID" value="PKI83221.1"/>
    <property type="molecule type" value="Genomic_DNA"/>
</dbReference>
<gene>
    <name evidence="1" type="ORF">MVES_002923</name>
</gene>
<sequence length="315" mass="36103">MCATPVIVWCHPRSCSTAFERAFLQRKDTRAWHEPLGDPFYYAHDRACRRFDEDECAKSASYHTSIEQTLVGILEQSATANEGAPCRYIFIKDMALYIFSQATLHALHPDSRVFPAAETAYTQLTKGDNPTVVSTALLRRFKHTFLVRTPERSAPSYYKCTEEHAAGFQFFDPAEMGYTELKLLYDWIADPSSAFHRDEQDEEKYKAWPVQTQPMPPPLVDAAVLVAEPEATVKHYCAQSGIPFEEEMLSWKSGRVDQFEKWGTYHDKAEKSTGFYDDSKKRQTDTKQPPIVEQTIAADMPTYEYLYEKRTILGS</sequence>
<dbReference type="Gene3D" id="3.40.50.300">
    <property type="entry name" value="P-loop containing nucleotide triphosphate hydrolases"/>
    <property type="match status" value="1"/>
</dbReference>
<dbReference type="AlphaFoldDB" id="A0A2N1J9J1"/>
<evidence type="ECO:0000313" key="2">
    <source>
        <dbReference type="Proteomes" id="UP000232875"/>
    </source>
</evidence>
<dbReference type="OrthoDB" id="2405944at2759"/>
<dbReference type="InterPro" id="IPR053226">
    <property type="entry name" value="Pyrrolopyrazine_biosynth_F"/>
</dbReference>
<evidence type="ECO:0000313" key="1">
    <source>
        <dbReference type="EMBL" id="PKI83221.1"/>
    </source>
</evidence>
<organism evidence="1 2">
    <name type="scientific">Malassezia vespertilionis</name>
    <dbReference type="NCBI Taxonomy" id="2020962"/>
    <lineage>
        <taxon>Eukaryota</taxon>
        <taxon>Fungi</taxon>
        <taxon>Dikarya</taxon>
        <taxon>Basidiomycota</taxon>
        <taxon>Ustilaginomycotina</taxon>
        <taxon>Malasseziomycetes</taxon>
        <taxon>Malasseziales</taxon>
        <taxon>Malasseziaceae</taxon>
        <taxon>Malassezia</taxon>
    </lineage>
</organism>
<reference evidence="1 2" key="1">
    <citation type="submission" date="2017-10" db="EMBL/GenBank/DDBJ databases">
        <title>A novel species of cold-tolerant Malassezia isolated from bats.</title>
        <authorList>
            <person name="Lorch J.M."/>
            <person name="Palmer J.M."/>
            <person name="Vanderwolf K.J."/>
            <person name="Schmidt K.Z."/>
            <person name="Verant M.L."/>
            <person name="Weller T.J."/>
            <person name="Blehert D.S."/>
        </authorList>
    </citation>
    <scope>NUCLEOTIDE SEQUENCE [LARGE SCALE GENOMIC DNA]</scope>
    <source>
        <strain evidence="1 2">NWHC:44797-103</strain>
    </source>
</reference>
<dbReference type="SUPFAM" id="SSF52540">
    <property type="entry name" value="P-loop containing nucleoside triphosphate hydrolases"/>
    <property type="match status" value="1"/>
</dbReference>
<dbReference type="PANTHER" id="PTHR48419">
    <property type="entry name" value="SULFOTRANSFERASE DOMAIN-CONTAINING PROTEIN"/>
    <property type="match status" value="1"/>
</dbReference>
<dbReference type="STRING" id="2020962.A0A2N1J9J1"/>